<keyword evidence="1" id="KW-0812">Transmembrane</keyword>
<feature type="transmembrane region" description="Helical" evidence="1">
    <location>
        <begin position="50"/>
        <end position="67"/>
    </location>
</feature>
<feature type="transmembrane region" description="Helical" evidence="1">
    <location>
        <begin position="144"/>
        <end position="165"/>
    </location>
</feature>
<evidence type="ECO:0000313" key="2">
    <source>
        <dbReference type="EMBL" id="MPM39232.1"/>
    </source>
</evidence>
<name>A0A644ZEC4_9ZZZZ</name>
<protein>
    <submittedName>
        <fullName evidence="2">Uncharacterized protein</fullName>
    </submittedName>
</protein>
<reference evidence="2" key="1">
    <citation type="submission" date="2019-08" db="EMBL/GenBank/DDBJ databases">
        <authorList>
            <person name="Kucharzyk K."/>
            <person name="Murdoch R.W."/>
            <person name="Higgins S."/>
            <person name="Loffler F."/>
        </authorList>
    </citation>
    <scope>NUCLEOTIDE SEQUENCE</scope>
</reference>
<gene>
    <name evidence="2" type="ORF">SDC9_85865</name>
</gene>
<comment type="caution">
    <text evidence="2">The sequence shown here is derived from an EMBL/GenBank/DDBJ whole genome shotgun (WGS) entry which is preliminary data.</text>
</comment>
<dbReference type="EMBL" id="VSSQ01008569">
    <property type="protein sequence ID" value="MPM39232.1"/>
    <property type="molecule type" value="Genomic_DNA"/>
</dbReference>
<sequence length="622" mass="70035">MFTLFLLSCIGLWLLCGIVNPSNLIASSPIEFSFSGVVENPLEYVRQASFVFFGICIFWPVLIYSLSTRSIRSLFAFLASLIVLSATINLFIFPGDYGVLSKILLFDEPAKLIANFYQSILPLIMTGLCLFVIAIALRKEKDKVLTAFLTILVLSSAVNGIYSMLRIQKAFSVHAANVHQNSLGIARSNDIKPVIPLSRDGRNVVILFLDRAINSYLPVIFNQFPELETQFSGFKYFPNTVTPGRVTLTGAPPILGGYEYTPDAMNARDTEKLVDKHNEALLVLPRIFSDAGYQVSIFDPPLSNYKWSNDFSIFRKYPSIHVQRLTGLYSSAYKVEHQQIEAWGPAYESRLISRRIPMFSFLKIVFPILRNLLYYEGSYFLMDENTQNINSFIDSYSVLHYLPRLTNIVTGSDSYVFIANDTTHEPVFLQAPSYEPDGNVTNTSNPLRDDSFYSELSQTHYHVNVAALRKIGVWLEYLKNEGIYDNTRIIIVADHGAVIPVPAFKNFKQYASISAAYNPLLLVKDFGVTEAFSMNDNFMTNADVPTVAIQGLPVSTLNPFTGKDLFSVVDKTLINCYNSSYNPDENRGNIFLFDVSSSFSVRDSIFKESNWTPLSSQSVKER</sequence>
<feature type="transmembrane region" description="Helical" evidence="1">
    <location>
        <begin position="113"/>
        <end position="137"/>
    </location>
</feature>
<dbReference type="Gene3D" id="3.40.720.10">
    <property type="entry name" value="Alkaline Phosphatase, subunit A"/>
    <property type="match status" value="1"/>
</dbReference>
<keyword evidence="1" id="KW-0472">Membrane</keyword>
<dbReference type="InterPro" id="IPR017850">
    <property type="entry name" value="Alkaline_phosphatase_core_sf"/>
</dbReference>
<organism evidence="2">
    <name type="scientific">bioreactor metagenome</name>
    <dbReference type="NCBI Taxonomy" id="1076179"/>
    <lineage>
        <taxon>unclassified sequences</taxon>
        <taxon>metagenomes</taxon>
        <taxon>ecological metagenomes</taxon>
    </lineage>
</organism>
<evidence type="ECO:0000256" key="1">
    <source>
        <dbReference type="SAM" id="Phobius"/>
    </source>
</evidence>
<dbReference type="SUPFAM" id="SSF53649">
    <property type="entry name" value="Alkaline phosphatase-like"/>
    <property type="match status" value="1"/>
</dbReference>
<proteinExistence type="predicted"/>
<dbReference type="AlphaFoldDB" id="A0A644ZEC4"/>
<keyword evidence="1" id="KW-1133">Transmembrane helix</keyword>
<feature type="transmembrane region" description="Helical" evidence="1">
    <location>
        <begin position="74"/>
        <end position="93"/>
    </location>
</feature>
<accession>A0A644ZEC4</accession>